<name>A0A3G2EA19_9BURK</name>
<reference evidence="2 3" key="1">
    <citation type="submission" date="2018-10" db="EMBL/GenBank/DDBJ databases">
        <title>Effects of UV and annual dynamics of microbial communities in freshwater RAS systems.</title>
        <authorList>
            <person name="Bekkelund A.K."/>
            <person name="Hansen B.R."/>
            <person name="Stokken H."/>
            <person name="Eriksen B.F."/>
            <person name="Kashulin N.A."/>
        </authorList>
    </citation>
    <scope>NUCLEOTIDE SEQUENCE [LARGE SCALE GENOMIC DNA]</scope>
    <source>
        <strain evidence="2 3">BHSEK</strain>
    </source>
</reference>
<keyword evidence="1" id="KW-0472">Membrane</keyword>
<gene>
    <name evidence="2" type="ORF">D9M09_15805</name>
</gene>
<dbReference type="RefSeq" id="WP_121669838.1">
    <property type="nucleotide sequence ID" value="NZ_CP033019.1"/>
</dbReference>
<dbReference type="InterPro" id="IPR012902">
    <property type="entry name" value="N_methyl_site"/>
</dbReference>
<dbReference type="AlphaFoldDB" id="A0A3G2EA19"/>
<evidence type="ECO:0000256" key="1">
    <source>
        <dbReference type="SAM" id="Phobius"/>
    </source>
</evidence>
<evidence type="ECO:0000313" key="2">
    <source>
        <dbReference type="EMBL" id="AYM77101.1"/>
    </source>
</evidence>
<proteinExistence type="predicted"/>
<keyword evidence="3" id="KW-1185">Reference proteome</keyword>
<dbReference type="Proteomes" id="UP000279594">
    <property type="component" value="Chromosome"/>
</dbReference>
<dbReference type="EMBL" id="CP033019">
    <property type="protein sequence ID" value="AYM77101.1"/>
    <property type="molecule type" value="Genomic_DNA"/>
</dbReference>
<sequence length="188" mass="19702">MCTARRRAARRGQAGVTLIELVLFIVIVGVAVTAILGVMSLTTRNSVDPQLRKQALAIAQGMLDEIEGARFTYCAVDDPAAETATGEAGCATKEAFGIQGATTQRPYDNVNDYVASDGGTSTYTTDVAGNPFSALAGQYAATVSINTVALNGIAAPKVLHIQVSVAYGDKQQVVLDGYRTRYAPNSIP</sequence>
<feature type="transmembrane region" description="Helical" evidence="1">
    <location>
        <begin position="21"/>
        <end position="41"/>
    </location>
</feature>
<keyword evidence="1" id="KW-1133">Transmembrane helix</keyword>
<protein>
    <submittedName>
        <fullName evidence="2">Type II secretion system protein</fullName>
    </submittedName>
</protein>
<dbReference type="PROSITE" id="PS00409">
    <property type="entry name" value="PROKAR_NTER_METHYL"/>
    <property type="match status" value="1"/>
</dbReference>
<organism evidence="2 3">
    <name type="scientific">Janthinobacterium agaricidamnosum</name>
    <dbReference type="NCBI Taxonomy" id="55508"/>
    <lineage>
        <taxon>Bacteria</taxon>
        <taxon>Pseudomonadati</taxon>
        <taxon>Pseudomonadota</taxon>
        <taxon>Betaproteobacteria</taxon>
        <taxon>Burkholderiales</taxon>
        <taxon>Oxalobacteraceae</taxon>
        <taxon>Janthinobacterium</taxon>
    </lineage>
</organism>
<keyword evidence="1" id="KW-0812">Transmembrane</keyword>
<accession>A0A3G2EA19</accession>
<evidence type="ECO:0000313" key="3">
    <source>
        <dbReference type="Proteomes" id="UP000279594"/>
    </source>
</evidence>